<dbReference type="Pfam" id="PF13896">
    <property type="entry name" value="Glyco_transf_49"/>
    <property type="match status" value="2"/>
</dbReference>
<dbReference type="STRING" id="139723.A0A182LZI6"/>
<feature type="transmembrane region" description="Helical" evidence="1">
    <location>
        <begin position="6"/>
        <end position="27"/>
    </location>
</feature>
<evidence type="ECO:0000256" key="1">
    <source>
        <dbReference type="SAM" id="Phobius"/>
    </source>
</evidence>
<dbReference type="Proteomes" id="UP000075883">
    <property type="component" value="Unassembled WGS sequence"/>
</dbReference>
<proteinExistence type="predicted"/>
<reference evidence="3" key="1">
    <citation type="submission" date="2013-09" db="EMBL/GenBank/DDBJ databases">
        <title>The Genome Sequence of Anopheles culicifacies species A.</title>
        <authorList>
            <consortium name="The Broad Institute Genomics Platform"/>
            <person name="Neafsey D.E."/>
            <person name="Besansky N."/>
            <person name="Howell P."/>
            <person name="Walton C."/>
            <person name="Young S.K."/>
            <person name="Zeng Q."/>
            <person name="Gargeya S."/>
            <person name="Fitzgerald M."/>
            <person name="Haas B."/>
            <person name="Abouelleil A."/>
            <person name="Allen A.W."/>
            <person name="Alvarado L."/>
            <person name="Arachchi H.M."/>
            <person name="Berlin A.M."/>
            <person name="Chapman S.B."/>
            <person name="Gainer-Dewar J."/>
            <person name="Goldberg J."/>
            <person name="Griggs A."/>
            <person name="Gujja S."/>
            <person name="Hansen M."/>
            <person name="Howarth C."/>
            <person name="Imamovic A."/>
            <person name="Ireland A."/>
            <person name="Larimer J."/>
            <person name="McCowan C."/>
            <person name="Murphy C."/>
            <person name="Pearson M."/>
            <person name="Poon T.W."/>
            <person name="Priest M."/>
            <person name="Roberts A."/>
            <person name="Saif S."/>
            <person name="Shea T."/>
            <person name="Sisk P."/>
            <person name="Sykes S."/>
            <person name="Wortman J."/>
            <person name="Nusbaum C."/>
            <person name="Birren B."/>
        </authorList>
    </citation>
    <scope>NUCLEOTIDE SEQUENCE [LARGE SCALE GENOMIC DNA]</scope>
    <source>
        <strain evidence="3">A-37</strain>
    </source>
</reference>
<feature type="transmembrane region" description="Helical" evidence="1">
    <location>
        <begin position="530"/>
        <end position="550"/>
    </location>
</feature>
<keyword evidence="1" id="KW-0472">Membrane</keyword>
<dbReference type="VEuPathDB" id="VectorBase:ACUA005736"/>
<dbReference type="PANTHER" id="PTHR47412">
    <property type="entry name" value="FI01434P-RELATED"/>
    <property type="match status" value="1"/>
</dbReference>
<keyword evidence="1" id="KW-1133">Transmembrane helix</keyword>
<accession>A0A182LZI6</accession>
<dbReference type="EnsemblMetazoa" id="ACUA005736-RA">
    <property type="protein sequence ID" value="ACUA005736-PA"/>
    <property type="gene ID" value="ACUA005736"/>
</dbReference>
<organism evidence="2 3">
    <name type="scientific">Anopheles culicifacies</name>
    <dbReference type="NCBI Taxonomy" id="139723"/>
    <lineage>
        <taxon>Eukaryota</taxon>
        <taxon>Metazoa</taxon>
        <taxon>Ecdysozoa</taxon>
        <taxon>Arthropoda</taxon>
        <taxon>Hexapoda</taxon>
        <taxon>Insecta</taxon>
        <taxon>Pterygota</taxon>
        <taxon>Neoptera</taxon>
        <taxon>Endopterygota</taxon>
        <taxon>Diptera</taxon>
        <taxon>Nematocera</taxon>
        <taxon>Culicoidea</taxon>
        <taxon>Culicidae</taxon>
        <taxon>Anophelinae</taxon>
        <taxon>Anopheles</taxon>
        <taxon>culicifacies species complex</taxon>
    </lineage>
</organism>
<reference evidence="2" key="2">
    <citation type="submission" date="2020-05" db="UniProtKB">
        <authorList>
            <consortium name="EnsemblMetazoa"/>
        </authorList>
    </citation>
    <scope>IDENTIFICATION</scope>
    <source>
        <strain evidence="2">A-37</strain>
    </source>
</reference>
<evidence type="ECO:0000313" key="3">
    <source>
        <dbReference type="Proteomes" id="UP000075883"/>
    </source>
</evidence>
<dbReference type="PANTHER" id="PTHR47412:SF1">
    <property type="entry name" value="FI01434P-RELATED"/>
    <property type="match status" value="1"/>
</dbReference>
<dbReference type="EMBL" id="AXCM01000061">
    <property type="status" value="NOT_ANNOTATED_CDS"/>
    <property type="molecule type" value="Genomic_DNA"/>
</dbReference>
<evidence type="ECO:0000313" key="2">
    <source>
        <dbReference type="EnsemblMetazoa" id="ACUA005736-PA"/>
    </source>
</evidence>
<keyword evidence="3" id="KW-1185">Reference proteome</keyword>
<keyword evidence="1" id="KW-0812">Transmembrane</keyword>
<protein>
    <recommendedName>
        <fullName evidence="4">N-acetyllactosaminide beta-1,3-N-acetylglucosaminyltransferase</fullName>
    </recommendedName>
</protein>
<dbReference type="AlphaFoldDB" id="A0A182LZI6"/>
<name>A0A182LZI6_9DIPT</name>
<sequence length="954" mass="109168">MRRNWVLRFSILINVAVVLYIGSHMLIGSGDYALGTGYIISEEALKQETAAEQYKQYPPAQLRLLETGQQLFDQQQALQQGRSSLMLKMQENADGQQSVGGGPGGDATGVLNGSDIFSTTASMDVDAKLRSLLNCHDRDYEPYIGQRGDFWVLWNYIRAEHGDLQCHKTITYTTHADYTFLDNLVPLLERWNAPVSLALHAPGTDFVPTINSIKYLRDCIPESNLVRQFVTFHIYFSSKHIPKLVPKHNQVLDTPYNCSLAVPYFNVSVAQLYKTQKKLLYPVNVGRNIARDAAMTHFLLASDIELYPNPGLVHKFLEMIARNEPVLQRKNPRVFPLPIFEVDNNSPVPRDKGELQELLRLGKAIPFHKRVCSSCHGVPKSKEWIAANETDDLGVFHIGKRIGYFVHWEPIYIGTHADPHYDERLSWEGKSDKMTQGYALCVLDYDFHILDNGFLVHKPGIKVLKKDVKRQVLASKTNQLIKKMIYPELQVMYGTRKGCAMSAFSGTTNYKPLHPNDVEMIARRSTVLRTVLLLVIVSFGLFCLMGYFYYPAQDLNYGEDHYLADDASQEALLRRLKTILNCKTPSNAFQLEIHGSHYLLRNFYSPERTFNCYETITYTTHADYTFLDNVVPLLQRWLAPISIALYVPGVDLDRSVVLIQYLLHCHQQHKLVQEYVSFHLYFEFEHLPSRPISYYREKITDPLDCSNATNTWNTLLSNGAETIPTFRAANNLTYPVNVGRNVARSAAVTHFVLASDIELYPNPNFISMFLRMIAHPFYQYTLHSPSVYVLPVFEVAEDVPVPNDKARLLELLERRDAIKFHENICSNCHTVPGYAEWITTIKYDHTMDIHITSKREGAYVSWEPIYIGTKYEPEYDERLSWEGKADKMTQGYIMCILGYDFHVLDNGFLVHRPGIKTAAQANRPPQQAKQRSFMRKTIAHEIAALYGQREGCKI</sequence>
<evidence type="ECO:0008006" key="4">
    <source>
        <dbReference type="Google" id="ProtNLM"/>
    </source>
</evidence>